<proteinExistence type="predicted"/>
<protein>
    <recommendedName>
        <fullName evidence="4">DUF998 domain-containing protein</fullName>
    </recommendedName>
</protein>
<feature type="transmembrane region" description="Helical" evidence="1">
    <location>
        <begin position="62"/>
        <end position="82"/>
    </location>
</feature>
<name>A0A7W3MYA5_9ACTN</name>
<feature type="transmembrane region" description="Helical" evidence="1">
    <location>
        <begin position="133"/>
        <end position="154"/>
    </location>
</feature>
<dbReference type="Proteomes" id="UP000539313">
    <property type="component" value="Unassembled WGS sequence"/>
</dbReference>
<keyword evidence="1" id="KW-1133">Transmembrane helix</keyword>
<feature type="transmembrane region" description="Helical" evidence="1">
    <location>
        <begin position="191"/>
        <end position="215"/>
    </location>
</feature>
<dbReference type="EMBL" id="JACJII010000001">
    <property type="protein sequence ID" value="MBA9004134.1"/>
    <property type="molecule type" value="Genomic_DNA"/>
</dbReference>
<feature type="transmembrane region" description="Helical" evidence="1">
    <location>
        <begin position="166"/>
        <end position="185"/>
    </location>
</feature>
<evidence type="ECO:0008006" key="4">
    <source>
        <dbReference type="Google" id="ProtNLM"/>
    </source>
</evidence>
<evidence type="ECO:0000313" key="2">
    <source>
        <dbReference type="EMBL" id="MBA9004134.1"/>
    </source>
</evidence>
<dbReference type="Pfam" id="PF06197">
    <property type="entry name" value="DUF998"/>
    <property type="match status" value="1"/>
</dbReference>
<organism evidence="2 3">
    <name type="scientific">Thermomonospora cellulosilytica</name>
    <dbReference type="NCBI Taxonomy" id="1411118"/>
    <lineage>
        <taxon>Bacteria</taxon>
        <taxon>Bacillati</taxon>
        <taxon>Actinomycetota</taxon>
        <taxon>Actinomycetes</taxon>
        <taxon>Streptosporangiales</taxon>
        <taxon>Thermomonosporaceae</taxon>
        <taxon>Thermomonospora</taxon>
    </lineage>
</organism>
<evidence type="ECO:0000256" key="1">
    <source>
        <dbReference type="SAM" id="Phobius"/>
    </source>
</evidence>
<keyword evidence="1" id="KW-0472">Membrane</keyword>
<feature type="transmembrane region" description="Helical" evidence="1">
    <location>
        <begin position="94"/>
        <end position="113"/>
    </location>
</feature>
<gene>
    <name evidence="2" type="ORF">HNR21_003016</name>
</gene>
<dbReference type="AlphaFoldDB" id="A0A7W3MYA5"/>
<feature type="transmembrane region" description="Helical" evidence="1">
    <location>
        <begin position="21"/>
        <end position="42"/>
    </location>
</feature>
<accession>A0A7W3MYA5</accession>
<keyword evidence="1" id="KW-0812">Transmembrane</keyword>
<dbReference type="RefSeq" id="WP_182705705.1">
    <property type="nucleotide sequence ID" value="NZ_JACJII010000001.1"/>
</dbReference>
<keyword evidence="3" id="KW-1185">Reference proteome</keyword>
<comment type="caution">
    <text evidence="2">The sequence shown here is derived from an EMBL/GenBank/DDBJ whole genome shotgun (WGS) entry which is preliminary data.</text>
</comment>
<dbReference type="InterPro" id="IPR009339">
    <property type="entry name" value="DUF998"/>
</dbReference>
<sequence length="218" mass="22117">MTAALTITRTPATRTARTTRSLLGLGAAAGPVYVAVSLAQALTRDGFDLARHPWSALANGDLGWIQVANLLVAGLATLAAAVGLHRALPGSPWAGRLVAGYGIGLVAAGVFKADPVPGFPAGTTEATVSLPGMLHMMSGAVGFSCIIAACFVVARRFAAEGRSGRARCSRAAGAVFGASFVVMAAGGGASWTILAFVAGVLVIWTWLSALSLHLYRNA</sequence>
<evidence type="ECO:0000313" key="3">
    <source>
        <dbReference type="Proteomes" id="UP000539313"/>
    </source>
</evidence>
<reference evidence="2 3" key="1">
    <citation type="submission" date="2020-08" db="EMBL/GenBank/DDBJ databases">
        <title>Sequencing the genomes of 1000 actinobacteria strains.</title>
        <authorList>
            <person name="Klenk H.-P."/>
        </authorList>
    </citation>
    <scope>NUCLEOTIDE SEQUENCE [LARGE SCALE GENOMIC DNA]</scope>
    <source>
        <strain evidence="2 3">DSM 45823</strain>
    </source>
</reference>